<feature type="compositionally biased region" description="Basic and acidic residues" evidence="1">
    <location>
        <begin position="56"/>
        <end position="65"/>
    </location>
</feature>
<evidence type="ECO:0000313" key="3">
    <source>
        <dbReference type="Proteomes" id="UP000078454"/>
    </source>
</evidence>
<dbReference type="PANTHER" id="PTHR24023">
    <property type="entry name" value="COLLAGEN ALPHA"/>
    <property type="match status" value="1"/>
</dbReference>
<feature type="compositionally biased region" description="Pro residues" evidence="1">
    <location>
        <begin position="7"/>
        <end position="16"/>
    </location>
</feature>
<dbReference type="InterPro" id="IPR008160">
    <property type="entry name" value="Collagen"/>
</dbReference>
<feature type="compositionally biased region" description="Low complexity" evidence="1">
    <location>
        <begin position="73"/>
        <end position="83"/>
    </location>
</feature>
<dbReference type="RefSeq" id="WP_068667536.1">
    <property type="nucleotide sequence ID" value="NZ_LYPB01000076.1"/>
</dbReference>
<dbReference type="EMBL" id="LYPB01000076">
    <property type="protein sequence ID" value="OAS16479.1"/>
    <property type="molecule type" value="Genomic_DNA"/>
</dbReference>
<sequence length="333" mass="31232">MGKCNCPPGPPGPEGPRGPQGPAGTSGEAGATGASGPAGSAGSTGATGTMGPEGPRGQRGEEGRRGPRGFEGPEGPAGVAGATGATGAGATGATGPEGGPPGPTGSTGAAGEAGPTGPTGATGTAGTAGATGPTGSTGTAGDAGPTGATGAAGAGGLIPFSTGIILSGATVVSAAPILMGFGNRTVEVIDGGGESTMPPEAGGFAFPIPFNGTVQNLQISAELLVASVASINVTPLVYDFTVFRAPSAPNNGVSHLASLYLTTPLTSSLSFGGPGNTVIAGNFYAATNINLGSLGVVAGDRIGIRIRTNVASDPSAADITQLSFSASLSYTPS</sequence>
<name>A0A198A4R9_9BACL</name>
<dbReference type="GO" id="GO:0005615">
    <property type="term" value="C:extracellular space"/>
    <property type="evidence" value="ECO:0007669"/>
    <property type="project" value="TreeGrafter"/>
</dbReference>
<comment type="caution">
    <text evidence="2">The sequence shown here is derived from an EMBL/GenBank/DDBJ whole genome shotgun (WGS) entry which is preliminary data.</text>
</comment>
<accession>A0A198A4R9</accession>
<reference evidence="2 3" key="1">
    <citation type="submission" date="2016-05" db="EMBL/GenBank/DDBJ databases">
        <title>Paenibacillus sp. 1ZS3-15 nov., isolated from the rhizosphere soil.</title>
        <authorList>
            <person name="Zhang X.X."/>
            <person name="Zhang J."/>
        </authorList>
    </citation>
    <scope>NUCLEOTIDE SEQUENCE [LARGE SCALE GENOMIC DNA]</scope>
    <source>
        <strain evidence="2 3">1ZS3-15</strain>
    </source>
</reference>
<feature type="compositionally biased region" description="Gly residues" evidence="1">
    <location>
        <begin position="84"/>
        <end position="97"/>
    </location>
</feature>
<feature type="region of interest" description="Disordered" evidence="1">
    <location>
        <begin position="1"/>
        <end position="144"/>
    </location>
</feature>
<dbReference type="PANTHER" id="PTHR24023:SF1095">
    <property type="entry name" value="EGF-LIKE DOMAIN-CONTAINING PROTEIN"/>
    <property type="match status" value="1"/>
</dbReference>
<dbReference type="Proteomes" id="UP000078454">
    <property type="component" value="Unassembled WGS sequence"/>
</dbReference>
<dbReference type="GO" id="GO:0030020">
    <property type="term" value="F:extracellular matrix structural constituent conferring tensile strength"/>
    <property type="evidence" value="ECO:0007669"/>
    <property type="project" value="TreeGrafter"/>
</dbReference>
<dbReference type="GO" id="GO:0030198">
    <property type="term" value="P:extracellular matrix organization"/>
    <property type="evidence" value="ECO:0007669"/>
    <property type="project" value="TreeGrafter"/>
</dbReference>
<dbReference type="Pfam" id="PF01391">
    <property type="entry name" value="Collagen"/>
    <property type="match status" value="1"/>
</dbReference>
<dbReference type="AlphaFoldDB" id="A0A198A4R9"/>
<dbReference type="GO" id="GO:0031012">
    <property type="term" value="C:extracellular matrix"/>
    <property type="evidence" value="ECO:0007669"/>
    <property type="project" value="TreeGrafter"/>
</dbReference>
<dbReference type="InterPro" id="IPR050149">
    <property type="entry name" value="Collagen_superfamily"/>
</dbReference>
<proteinExistence type="predicted"/>
<keyword evidence="3" id="KW-1185">Reference proteome</keyword>
<evidence type="ECO:0008006" key="4">
    <source>
        <dbReference type="Google" id="ProtNLM"/>
    </source>
</evidence>
<feature type="compositionally biased region" description="Low complexity" evidence="1">
    <location>
        <begin position="104"/>
        <end position="144"/>
    </location>
</feature>
<gene>
    <name evidence="2" type="ORF">A8708_20985</name>
</gene>
<evidence type="ECO:0000256" key="1">
    <source>
        <dbReference type="SAM" id="MobiDB-lite"/>
    </source>
</evidence>
<dbReference type="OrthoDB" id="2859205at2"/>
<protein>
    <recommendedName>
        <fullName evidence="4">Collagen-like protein</fullName>
    </recommendedName>
</protein>
<dbReference type="STRING" id="1850517.A8708_20985"/>
<feature type="compositionally biased region" description="Low complexity" evidence="1">
    <location>
        <begin position="20"/>
        <end position="55"/>
    </location>
</feature>
<evidence type="ECO:0000313" key="2">
    <source>
        <dbReference type="EMBL" id="OAS16479.1"/>
    </source>
</evidence>
<organism evidence="2 3">
    <name type="scientific">Paenibacillus oryzisoli</name>
    <dbReference type="NCBI Taxonomy" id="1850517"/>
    <lineage>
        <taxon>Bacteria</taxon>
        <taxon>Bacillati</taxon>
        <taxon>Bacillota</taxon>
        <taxon>Bacilli</taxon>
        <taxon>Bacillales</taxon>
        <taxon>Paenibacillaceae</taxon>
        <taxon>Paenibacillus</taxon>
    </lineage>
</organism>